<dbReference type="AlphaFoldDB" id="A0A645III1"/>
<protein>
    <submittedName>
        <fullName evidence="1">Uncharacterized protein</fullName>
    </submittedName>
</protein>
<reference evidence="1" key="1">
    <citation type="submission" date="2019-08" db="EMBL/GenBank/DDBJ databases">
        <authorList>
            <person name="Kucharzyk K."/>
            <person name="Murdoch R.W."/>
            <person name="Higgins S."/>
            <person name="Loffler F."/>
        </authorList>
    </citation>
    <scope>NUCLEOTIDE SEQUENCE</scope>
</reference>
<comment type="caution">
    <text evidence="1">The sequence shown here is derived from an EMBL/GenBank/DDBJ whole genome shotgun (WGS) entry which is preliminary data.</text>
</comment>
<dbReference type="EMBL" id="VSSQ01114318">
    <property type="protein sequence ID" value="MPN50289.1"/>
    <property type="molecule type" value="Genomic_DNA"/>
</dbReference>
<sequence length="35" mass="4214">MEYESLRDKELDRLADIVRKSLDMDKIYEAIGIKR</sequence>
<name>A0A645III1_9ZZZZ</name>
<organism evidence="1">
    <name type="scientific">bioreactor metagenome</name>
    <dbReference type="NCBI Taxonomy" id="1076179"/>
    <lineage>
        <taxon>unclassified sequences</taxon>
        <taxon>metagenomes</taxon>
        <taxon>ecological metagenomes</taxon>
    </lineage>
</organism>
<gene>
    <name evidence="1" type="ORF">SDC9_197915</name>
</gene>
<accession>A0A645III1</accession>
<proteinExistence type="predicted"/>
<evidence type="ECO:0000313" key="1">
    <source>
        <dbReference type="EMBL" id="MPN50289.1"/>
    </source>
</evidence>